<comment type="subcellular location">
    <subcellularLocation>
        <location evidence="1">Nucleus</location>
    </subcellularLocation>
</comment>
<evidence type="ECO:0000256" key="6">
    <source>
        <dbReference type="ARBA" id="ARBA00023242"/>
    </source>
</evidence>
<sequence>MTLPRNIFRPWDETEKSTCGSHQENEEDSKSCYSNTSSKLSKASSMEKSVVCSTPQQNTSCANPSELTMLHTFSHCALPCGSNLLSNLPGYLKYEPSSSKTNLIKSSSSIDSPFQRTSDSPSNLFLYPVAINELANLSRNDLTAIGLLPPETPSTHRAKRQRPKRFHCPHCQVAFSNNGQLRGHIRIHTGLRPFPCSICGKKFGRKDHLKKHTRTHQRVMYTSPAMIGYGSPFQPFHPPILSTAVSNDLSLPSLSSIPPYGFSMLPTMTQSHYPSL</sequence>
<organism evidence="10 11">
    <name type="scientific">Allacma fusca</name>
    <dbReference type="NCBI Taxonomy" id="39272"/>
    <lineage>
        <taxon>Eukaryota</taxon>
        <taxon>Metazoa</taxon>
        <taxon>Ecdysozoa</taxon>
        <taxon>Arthropoda</taxon>
        <taxon>Hexapoda</taxon>
        <taxon>Collembola</taxon>
        <taxon>Symphypleona</taxon>
        <taxon>Sminthuridae</taxon>
        <taxon>Allacma</taxon>
    </lineage>
</organism>
<feature type="region of interest" description="Disordered" evidence="8">
    <location>
        <begin position="14"/>
        <end position="34"/>
    </location>
</feature>
<protein>
    <recommendedName>
        <fullName evidence="9">C2H2-type domain-containing protein</fullName>
    </recommendedName>
</protein>
<dbReference type="AlphaFoldDB" id="A0A8J2KW23"/>
<dbReference type="Proteomes" id="UP000708208">
    <property type="component" value="Unassembled WGS sequence"/>
</dbReference>
<dbReference type="GO" id="GO:0000978">
    <property type="term" value="F:RNA polymerase II cis-regulatory region sequence-specific DNA binding"/>
    <property type="evidence" value="ECO:0007669"/>
    <property type="project" value="TreeGrafter"/>
</dbReference>
<evidence type="ECO:0000313" key="10">
    <source>
        <dbReference type="EMBL" id="CAG7820239.1"/>
    </source>
</evidence>
<dbReference type="PANTHER" id="PTHR23235:SF139">
    <property type="entry name" value="HUCKEBEIN"/>
    <property type="match status" value="1"/>
</dbReference>
<keyword evidence="4 7" id="KW-0863">Zinc-finger</keyword>
<dbReference type="PANTHER" id="PTHR23235">
    <property type="entry name" value="KRUEPPEL-LIKE TRANSCRIPTION FACTOR"/>
    <property type="match status" value="1"/>
</dbReference>
<dbReference type="GO" id="GO:0005634">
    <property type="term" value="C:nucleus"/>
    <property type="evidence" value="ECO:0007669"/>
    <property type="project" value="UniProtKB-SubCell"/>
</dbReference>
<keyword evidence="2" id="KW-0479">Metal-binding</keyword>
<reference evidence="10" key="1">
    <citation type="submission" date="2021-06" db="EMBL/GenBank/DDBJ databases">
        <authorList>
            <person name="Hodson N. C."/>
            <person name="Mongue J. A."/>
            <person name="Jaron S. K."/>
        </authorList>
    </citation>
    <scope>NUCLEOTIDE SEQUENCE</scope>
</reference>
<evidence type="ECO:0000313" key="11">
    <source>
        <dbReference type="Proteomes" id="UP000708208"/>
    </source>
</evidence>
<name>A0A8J2KW23_9HEXA</name>
<dbReference type="OrthoDB" id="8922241at2759"/>
<dbReference type="GO" id="GO:0008270">
    <property type="term" value="F:zinc ion binding"/>
    <property type="evidence" value="ECO:0007669"/>
    <property type="project" value="UniProtKB-KW"/>
</dbReference>
<gene>
    <name evidence="10" type="ORF">AFUS01_LOCUS30642</name>
</gene>
<dbReference type="SMART" id="SM00355">
    <property type="entry name" value="ZnF_C2H2"/>
    <property type="match status" value="2"/>
</dbReference>
<dbReference type="GO" id="GO:0000981">
    <property type="term" value="F:DNA-binding transcription factor activity, RNA polymerase II-specific"/>
    <property type="evidence" value="ECO:0007669"/>
    <property type="project" value="TreeGrafter"/>
</dbReference>
<evidence type="ECO:0000256" key="8">
    <source>
        <dbReference type="SAM" id="MobiDB-lite"/>
    </source>
</evidence>
<proteinExistence type="predicted"/>
<evidence type="ECO:0000256" key="3">
    <source>
        <dbReference type="ARBA" id="ARBA00022737"/>
    </source>
</evidence>
<dbReference type="PROSITE" id="PS50157">
    <property type="entry name" value="ZINC_FINGER_C2H2_2"/>
    <property type="match status" value="2"/>
</dbReference>
<evidence type="ECO:0000256" key="2">
    <source>
        <dbReference type="ARBA" id="ARBA00022723"/>
    </source>
</evidence>
<dbReference type="EMBL" id="CAJVCH010473668">
    <property type="protein sequence ID" value="CAG7820239.1"/>
    <property type="molecule type" value="Genomic_DNA"/>
</dbReference>
<keyword evidence="6" id="KW-0539">Nucleus</keyword>
<dbReference type="PROSITE" id="PS00028">
    <property type="entry name" value="ZINC_FINGER_C2H2_1"/>
    <property type="match status" value="2"/>
</dbReference>
<comment type="caution">
    <text evidence="10">The sequence shown here is derived from an EMBL/GenBank/DDBJ whole genome shotgun (WGS) entry which is preliminary data.</text>
</comment>
<feature type="domain" description="C2H2-type" evidence="9">
    <location>
        <begin position="194"/>
        <end position="216"/>
    </location>
</feature>
<evidence type="ECO:0000256" key="5">
    <source>
        <dbReference type="ARBA" id="ARBA00022833"/>
    </source>
</evidence>
<keyword evidence="11" id="KW-1185">Reference proteome</keyword>
<dbReference type="Pfam" id="PF00096">
    <property type="entry name" value="zf-C2H2"/>
    <property type="match status" value="2"/>
</dbReference>
<evidence type="ECO:0000256" key="1">
    <source>
        <dbReference type="ARBA" id="ARBA00004123"/>
    </source>
</evidence>
<dbReference type="FunFam" id="3.30.160.60:FF:000145">
    <property type="entry name" value="Zinc finger protein 574"/>
    <property type="match status" value="1"/>
</dbReference>
<evidence type="ECO:0000256" key="7">
    <source>
        <dbReference type="PROSITE-ProRule" id="PRU00042"/>
    </source>
</evidence>
<accession>A0A8J2KW23</accession>
<evidence type="ECO:0000256" key="4">
    <source>
        <dbReference type="ARBA" id="ARBA00022771"/>
    </source>
</evidence>
<feature type="domain" description="C2H2-type" evidence="9">
    <location>
        <begin position="166"/>
        <end position="193"/>
    </location>
</feature>
<dbReference type="InterPro" id="IPR013087">
    <property type="entry name" value="Znf_C2H2_type"/>
</dbReference>
<keyword evidence="5" id="KW-0862">Zinc</keyword>
<evidence type="ECO:0000259" key="9">
    <source>
        <dbReference type="PROSITE" id="PS50157"/>
    </source>
</evidence>
<keyword evidence="3" id="KW-0677">Repeat</keyword>